<gene>
    <name evidence="2" type="ORF">DPMN_191239</name>
</gene>
<evidence type="ECO:0000256" key="1">
    <source>
        <dbReference type="SAM" id="Coils"/>
    </source>
</evidence>
<feature type="coiled-coil region" evidence="1">
    <location>
        <begin position="13"/>
        <end position="47"/>
    </location>
</feature>
<accession>A0A9D3Y1G3</accession>
<proteinExistence type="predicted"/>
<reference evidence="2" key="1">
    <citation type="journal article" date="2019" name="bioRxiv">
        <title>The Genome of the Zebra Mussel, Dreissena polymorpha: A Resource for Invasive Species Research.</title>
        <authorList>
            <person name="McCartney M.A."/>
            <person name="Auch B."/>
            <person name="Kono T."/>
            <person name="Mallez S."/>
            <person name="Zhang Y."/>
            <person name="Obille A."/>
            <person name="Becker A."/>
            <person name="Abrahante J.E."/>
            <person name="Garbe J."/>
            <person name="Badalamenti J.P."/>
            <person name="Herman A."/>
            <person name="Mangelson H."/>
            <person name="Liachko I."/>
            <person name="Sullivan S."/>
            <person name="Sone E.D."/>
            <person name="Koren S."/>
            <person name="Silverstein K.A.T."/>
            <person name="Beckman K.B."/>
            <person name="Gohl D.M."/>
        </authorList>
    </citation>
    <scope>NUCLEOTIDE SEQUENCE</scope>
    <source>
        <strain evidence="2">Duluth1</strain>
        <tissue evidence="2">Whole animal</tissue>
    </source>
</reference>
<keyword evidence="1" id="KW-0175">Coiled coil</keyword>
<organism evidence="2 3">
    <name type="scientific">Dreissena polymorpha</name>
    <name type="common">Zebra mussel</name>
    <name type="synonym">Mytilus polymorpha</name>
    <dbReference type="NCBI Taxonomy" id="45954"/>
    <lineage>
        <taxon>Eukaryota</taxon>
        <taxon>Metazoa</taxon>
        <taxon>Spiralia</taxon>
        <taxon>Lophotrochozoa</taxon>
        <taxon>Mollusca</taxon>
        <taxon>Bivalvia</taxon>
        <taxon>Autobranchia</taxon>
        <taxon>Heteroconchia</taxon>
        <taxon>Euheterodonta</taxon>
        <taxon>Imparidentia</taxon>
        <taxon>Neoheterodontei</taxon>
        <taxon>Myida</taxon>
        <taxon>Dreissenoidea</taxon>
        <taxon>Dreissenidae</taxon>
        <taxon>Dreissena</taxon>
    </lineage>
</organism>
<evidence type="ECO:0000313" key="2">
    <source>
        <dbReference type="EMBL" id="KAH3690567.1"/>
    </source>
</evidence>
<protein>
    <submittedName>
        <fullName evidence="2">Uncharacterized protein</fullName>
    </submittedName>
</protein>
<evidence type="ECO:0000313" key="3">
    <source>
        <dbReference type="Proteomes" id="UP000828390"/>
    </source>
</evidence>
<comment type="caution">
    <text evidence="2">The sequence shown here is derived from an EMBL/GenBank/DDBJ whole genome shotgun (WGS) entry which is preliminary data.</text>
</comment>
<reference evidence="2" key="2">
    <citation type="submission" date="2020-11" db="EMBL/GenBank/DDBJ databases">
        <authorList>
            <person name="McCartney M.A."/>
            <person name="Auch B."/>
            <person name="Kono T."/>
            <person name="Mallez S."/>
            <person name="Becker A."/>
            <person name="Gohl D.M."/>
            <person name="Silverstein K.A.T."/>
            <person name="Koren S."/>
            <person name="Bechman K.B."/>
            <person name="Herman A."/>
            <person name="Abrahante J.E."/>
            <person name="Garbe J."/>
        </authorList>
    </citation>
    <scope>NUCLEOTIDE SEQUENCE</scope>
    <source>
        <strain evidence="2">Duluth1</strain>
        <tissue evidence="2">Whole animal</tissue>
    </source>
</reference>
<dbReference type="Proteomes" id="UP000828390">
    <property type="component" value="Unassembled WGS sequence"/>
</dbReference>
<sequence length="72" mass="8256">MQSMVESIADGVVERLSNRVECLENDSQVLRNENNMLRDRVMDLANQMDAGEQYSRRNNVRIVVVPESSESK</sequence>
<dbReference type="EMBL" id="JAIWYP010000060">
    <property type="protein sequence ID" value="KAH3690567.1"/>
    <property type="molecule type" value="Genomic_DNA"/>
</dbReference>
<name>A0A9D3Y1G3_DREPO</name>
<keyword evidence="3" id="KW-1185">Reference proteome</keyword>
<dbReference type="AlphaFoldDB" id="A0A9D3Y1G3"/>